<proteinExistence type="inferred from homology"/>
<dbReference type="PANTHER" id="PTHR31158">
    <property type="entry name" value="DUAL OXIDASE 2"/>
    <property type="match status" value="1"/>
</dbReference>
<evidence type="ECO:0000256" key="1">
    <source>
        <dbReference type="ARBA" id="ARBA00004141"/>
    </source>
</evidence>
<evidence type="ECO:0000256" key="6">
    <source>
        <dbReference type="ARBA" id="ARBA00023180"/>
    </source>
</evidence>
<dbReference type="InterPro" id="IPR018469">
    <property type="entry name" value="Dual_oxidase_maturation_fac"/>
</dbReference>
<gene>
    <name evidence="7" type="ORF">V5799_015045</name>
</gene>
<sequence>MHVTVCIYGSDWHVASAVVSSPYRAFSADRISARVGVHIGLNSVNITLREPLSNFSGSWCSCEDPLITE</sequence>
<organism evidence="7 8">
    <name type="scientific">Amblyomma americanum</name>
    <name type="common">Lone star tick</name>
    <dbReference type="NCBI Taxonomy" id="6943"/>
    <lineage>
        <taxon>Eukaryota</taxon>
        <taxon>Metazoa</taxon>
        <taxon>Ecdysozoa</taxon>
        <taxon>Arthropoda</taxon>
        <taxon>Chelicerata</taxon>
        <taxon>Arachnida</taxon>
        <taxon>Acari</taxon>
        <taxon>Parasitiformes</taxon>
        <taxon>Ixodida</taxon>
        <taxon>Ixodoidea</taxon>
        <taxon>Ixodidae</taxon>
        <taxon>Amblyomminae</taxon>
        <taxon>Amblyomma</taxon>
    </lineage>
</organism>
<evidence type="ECO:0000256" key="4">
    <source>
        <dbReference type="ARBA" id="ARBA00022989"/>
    </source>
</evidence>
<protein>
    <submittedName>
        <fullName evidence="7">Uncharacterized protein</fullName>
    </submittedName>
</protein>
<comment type="subcellular location">
    <subcellularLocation>
        <location evidence="1">Membrane</location>
        <topology evidence="1">Multi-pass membrane protein</topology>
    </subcellularLocation>
</comment>
<dbReference type="GO" id="GO:0015031">
    <property type="term" value="P:protein transport"/>
    <property type="evidence" value="ECO:0007669"/>
    <property type="project" value="InterPro"/>
</dbReference>
<evidence type="ECO:0000256" key="5">
    <source>
        <dbReference type="ARBA" id="ARBA00023136"/>
    </source>
</evidence>
<comment type="caution">
    <text evidence="7">The sequence shown here is derived from an EMBL/GenBank/DDBJ whole genome shotgun (WGS) entry which is preliminary data.</text>
</comment>
<name>A0AAQ4E199_AMBAM</name>
<evidence type="ECO:0000313" key="7">
    <source>
        <dbReference type="EMBL" id="KAK8768489.1"/>
    </source>
</evidence>
<keyword evidence="4" id="KW-1133">Transmembrane helix</keyword>
<dbReference type="EMBL" id="JARKHS020023838">
    <property type="protein sequence ID" value="KAK8768489.1"/>
    <property type="molecule type" value="Genomic_DNA"/>
</dbReference>
<evidence type="ECO:0000313" key="8">
    <source>
        <dbReference type="Proteomes" id="UP001321473"/>
    </source>
</evidence>
<keyword evidence="3" id="KW-0812">Transmembrane</keyword>
<comment type="similarity">
    <text evidence="2">Belongs to the DUOXA family.</text>
</comment>
<dbReference type="AlphaFoldDB" id="A0AAQ4E199"/>
<reference evidence="7 8" key="1">
    <citation type="journal article" date="2023" name="Arcadia Sci">
        <title>De novo assembly of a long-read Amblyomma americanum tick genome.</title>
        <authorList>
            <person name="Chou S."/>
            <person name="Poskanzer K.E."/>
            <person name="Rollins M."/>
            <person name="Thuy-Boun P.S."/>
        </authorList>
    </citation>
    <scope>NUCLEOTIDE SEQUENCE [LARGE SCALE GENOMIC DNA]</scope>
    <source>
        <strain evidence="7">F_SG_1</strain>
        <tissue evidence="7">Salivary glands</tissue>
    </source>
</reference>
<dbReference type="Proteomes" id="UP001321473">
    <property type="component" value="Unassembled WGS sequence"/>
</dbReference>
<keyword evidence="5" id="KW-0472">Membrane</keyword>
<dbReference type="GO" id="GO:0005789">
    <property type="term" value="C:endoplasmic reticulum membrane"/>
    <property type="evidence" value="ECO:0007669"/>
    <property type="project" value="InterPro"/>
</dbReference>
<evidence type="ECO:0000256" key="3">
    <source>
        <dbReference type="ARBA" id="ARBA00022692"/>
    </source>
</evidence>
<keyword evidence="6" id="KW-0325">Glycoprotein</keyword>
<accession>A0AAQ4E199</accession>
<evidence type="ECO:0000256" key="2">
    <source>
        <dbReference type="ARBA" id="ARBA00009816"/>
    </source>
</evidence>
<dbReference type="Pfam" id="PF10204">
    <property type="entry name" value="DuoxA"/>
    <property type="match status" value="1"/>
</dbReference>
<dbReference type="PANTHER" id="PTHR31158:SF10">
    <property type="entry name" value="LD27791P"/>
    <property type="match status" value="1"/>
</dbReference>
<keyword evidence="8" id="KW-1185">Reference proteome</keyword>